<protein>
    <submittedName>
        <fullName evidence="6">TetR/AcrR family transcriptional regulator</fullName>
    </submittedName>
</protein>
<keyword evidence="3" id="KW-0804">Transcription</keyword>
<sequence>MPNRREPSRTDALKNREQILRAAHEAFTEDGASSLNLVAKRAGVGPGTLYRHFPTREDLVLAVYRRDIEHLVNEVDDFLADDEPLAALRTWFETLAAYVRVKHGLGEALHSAAARDVVDETYAPVISAVARLLSACQEDGSLRPDLDPADVLLLMGFLWRVSDDREGADQARRVMDLAINGMKP</sequence>
<comment type="caution">
    <text evidence="6">The sequence shown here is derived from an EMBL/GenBank/DDBJ whole genome shotgun (WGS) entry which is preliminary data.</text>
</comment>
<dbReference type="Pfam" id="PF21597">
    <property type="entry name" value="TetR_C_43"/>
    <property type="match status" value="1"/>
</dbReference>
<name>A0ABS1LMK8_9MICO</name>
<evidence type="ECO:0000313" key="7">
    <source>
        <dbReference type="Proteomes" id="UP000675409"/>
    </source>
</evidence>
<dbReference type="SUPFAM" id="SSF46689">
    <property type="entry name" value="Homeodomain-like"/>
    <property type="match status" value="1"/>
</dbReference>
<dbReference type="InterPro" id="IPR001647">
    <property type="entry name" value="HTH_TetR"/>
</dbReference>
<organism evidence="6 7">
    <name type="scientific">Myceligenerans indicum</name>
    <dbReference type="NCBI Taxonomy" id="2593663"/>
    <lineage>
        <taxon>Bacteria</taxon>
        <taxon>Bacillati</taxon>
        <taxon>Actinomycetota</taxon>
        <taxon>Actinomycetes</taxon>
        <taxon>Micrococcales</taxon>
        <taxon>Promicromonosporaceae</taxon>
        <taxon>Myceligenerans</taxon>
    </lineage>
</organism>
<accession>A0ABS1LMK8</accession>
<dbReference type="Proteomes" id="UP000675409">
    <property type="component" value="Unassembled WGS sequence"/>
</dbReference>
<dbReference type="PROSITE" id="PS50977">
    <property type="entry name" value="HTH_TETR_2"/>
    <property type="match status" value="1"/>
</dbReference>
<dbReference type="Pfam" id="PF00440">
    <property type="entry name" value="TetR_N"/>
    <property type="match status" value="1"/>
</dbReference>
<feature type="DNA-binding region" description="H-T-H motif" evidence="4">
    <location>
        <begin position="34"/>
        <end position="53"/>
    </location>
</feature>
<keyword evidence="1" id="KW-0805">Transcription regulation</keyword>
<dbReference type="InterPro" id="IPR009057">
    <property type="entry name" value="Homeodomain-like_sf"/>
</dbReference>
<dbReference type="PANTHER" id="PTHR30055">
    <property type="entry name" value="HTH-TYPE TRANSCRIPTIONAL REGULATOR RUTR"/>
    <property type="match status" value="1"/>
</dbReference>
<reference evidence="6 7" key="1">
    <citation type="journal article" date="2021" name="Arch. Microbiol.">
        <title>Myceligenerans indicum sp. nov., an actinobacterium isolated from mangrove sediment of Sundarbans, India.</title>
        <authorList>
            <person name="Asha K."/>
            <person name="Bhadury P."/>
        </authorList>
    </citation>
    <scope>NUCLEOTIDE SEQUENCE [LARGE SCALE GENOMIC DNA]</scope>
    <source>
        <strain evidence="6 7">I2</strain>
    </source>
</reference>
<evidence type="ECO:0000256" key="2">
    <source>
        <dbReference type="ARBA" id="ARBA00023125"/>
    </source>
</evidence>
<keyword evidence="7" id="KW-1185">Reference proteome</keyword>
<dbReference type="InterPro" id="IPR036271">
    <property type="entry name" value="Tet_transcr_reg_TetR-rel_C_sf"/>
</dbReference>
<gene>
    <name evidence="6" type="ORF">HGK34_14160</name>
</gene>
<evidence type="ECO:0000256" key="1">
    <source>
        <dbReference type="ARBA" id="ARBA00023015"/>
    </source>
</evidence>
<dbReference type="Gene3D" id="1.10.357.10">
    <property type="entry name" value="Tetracycline Repressor, domain 2"/>
    <property type="match status" value="1"/>
</dbReference>
<proteinExistence type="predicted"/>
<dbReference type="InterPro" id="IPR050109">
    <property type="entry name" value="HTH-type_TetR-like_transc_reg"/>
</dbReference>
<dbReference type="EMBL" id="JABBYC010000027">
    <property type="protein sequence ID" value="MBL0887408.1"/>
    <property type="molecule type" value="Genomic_DNA"/>
</dbReference>
<dbReference type="RefSeq" id="WP_201848454.1">
    <property type="nucleotide sequence ID" value="NZ_JABBYC010000027.1"/>
</dbReference>
<evidence type="ECO:0000259" key="5">
    <source>
        <dbReference type="PROSITE" id="PS50977"/>
    </source>
</evidence>
<keyword evidence="2 4" id="KW-0238">DNA-binding</keyword>
<dbReference type="SUPFAM" id="SSF48498">
    <property type="entry name" value="Tetracyclin repressor-like, C-terminal domain"/>
    <property type="match status" value="1"/>
</dbReference>
<feature type="domain" description="HTH tetR-type" evidence="5">
    <location>
        <begin position="13"/>
        <end position="71"/>
    </location>
</feature>
<evidence type="ECO:0000256" key="4">
    <source>
        <dbReference type="PROSITE-ProRule" id="PRU00335"/>
    </source>
</evidence>
<evidence type="ECO:0000313" key="6">
    <source>
        <dbReference type="EMBL" id="MBL0887408.1"/>
    </source>
</evidence>
<evidence type="ECO:0000256" key="3">
    <source>
        <dbReference type="ARBA" id="ARBA00023163"/>
    </source>
</evidence>
<dbReference type="PANTHER" id="PTHR30055:SF234">
    <property type="entry name" value="HTH-TYPE TRANSCRIPTIONAL REGULATOR BETI"/>
    <property type="match status" value="1"/>
</dbReference>
<dbReference type="InterPro" id="IPR049445">
    <property type="entry name" value="TetR_SbtR-like_C"/>
</dbReference>